<dbReference type="AlphaFoldDB" id="A0A9Q8T135"/>
<proteinExistence type="predicted"/>
<dbReference type="EMBL" id="CP019478">
    <property type="protein sequence ID" value="UQC86845.1"/>
    <property type="molecule type" value="Genomic_DNA"/>
</dbReference>
<dbReference type="Proteomes" id="UP000830671">
    <property type="component" value="Chromosome 6"/>
</dbReference>
<evidence type="ECO:0000313" key="2">
    <source>
        <dbReference type="Proteomes" id="UP000830671"/>
    </source>
</evidence>
<sequence>MTLGSDEVRQLQEPLYRCFLGFPWNPAISQSIISSQRPSVNENYIINAPGVLSKAPDAVKLLQNSFRGSLIRHIHCLTLDLVSMPEKNSSPSLSSNINLSLGSDQLRAPVVLALVFPCLLHFYADFDPAMQNGLPTIHDGHSGSSMPTKLHTVTRSGQDGMPGRPCSYRAIYVGLISRIIFHTSIHTRQATYAIEGRTSATCVKAASLSKTKKAKLPNFREYSYRDDYRFELTKQLPNTM</sequence>
<reference evidence="1" key="1">
    <citation type="journal article" date="2021" name="Mol. Plant Microbe Interact.">
        <title>Complete Genome Sequence of the Plant-Pathogenic Fungus Colletotrichum lupini.</title>
        <authorList>
            <person name="Baroncelli R."/>
            <person name="Pensec F."/>
            <person name="Da Lio D."/>
            <person name="Boufleur T."/>
            <person name="Vicente I."/>
            <person name="Sarrocco S."/>
            <person name="Picot A."/>
            <person name="Baraldi E."/>
            <person name="Sukno S."/>
            <person name="Thon M."/>
            <person name="Le Floch G."/>
        </authorList>
    </citation>
    <scope>NUCLEOTIDE SEQUENCE</scope>
    <source>
        <strain evidence="1">IMI 504893</strain>
    </source>
</reference>
<dbReference type="KEGG" id="clup:CLUP02_12347"/>
<dbReference type="RefSeq" id="XP_049148456.1">
    <property type="nucleotide sequence ID" value="XM_049291311.1"/>
</dbReference>
<name>A0A9Q8T135_9PEZI</name>
<gene>
    <name evidence="1" type="ORF">CLUP02_12347</name>
</gene>
<accession>A0A9Q8T135</accession>
<dbReference type="GeneID" id="73346321"/>
<organism evidence="1 2">
    <name type="scientific">Colletotrichum lupini</name>
    <dbReference type="NCBI Taxonomy" id="145971"/>
    <lineage>
        <taxon>Eukaryota</taxon>
        <taxon>Fungi</taxon>
        <taxon>Dikarya</taxon>
        <taxon>Ascomycota</taxon>
        <taxon>Pezizomycotina</taxon>
        <taxon>Sordariomycetes</taxon>
        <taxon>Hypocreomycetidae</taxon>
        <taxon>Glomerellales</taxon>
        <taxon>Glomerellaceae</taxon>
        <taxon>Colletotrichum</taxon>
        <taxon>Colletotrichum acutatum species complex</taxon>
    </lineage>
</organism>
<evidence type="ECO:0000313" key="1">
    <source>
        <dbReference type="EMBL" id="UQC86845.1"/>
    </source>
</evidence>
<keyword evidence="2" id="KW-1185">Reference proteome</keyword>
<protein>
    <submittedName>
        <fullName evidence="1">Uncharacterized protein</fullName>
    </submittedName>
</protein>